<sequence>MSVTLSYTQNESAIWYFGNRAGLDFKNGSPVFLNNGKLNTEEGCATISDQYGNLLFYTDGRTVFNKNHEIMPNGVGLKGHLSSTQSAIIVPSISNTQLYYIFTVDDKFGSQWGGPPKTGLAFSVVDMTLNSGLGDVIPTSKNTVLLPYASEKLTAVKKKNGDGFWIIAFAEKSNAFHAYEVNAQGVNTTPIVSPTNSIDFSRGYLKASPNGDKLAMINAVFNGFLLFDFDNVTGKISNQQAIESQLILTSPDPFYFWRGPYGLEFSPNGTLIYISGDLTGIVQFDISSDNVNTIKNTGILLHDGSNHRFAALQLALNKKIYVATYNSNKLGVIQEPNIKGTECRFIKDIILLDFGICLDGLPQFYQHYFSELEIEITNSCYGNPNAFNFSSNSSFDTIHWDFGDGTSSSEQTPEYTYSAPGRYAVSLTVTKGLKTLTQTAIALVHELPAFPTEIELQQCDNDNDGLTIFNLDQLMQTINPKFNGHIRFFESEKDAEQFTNSIDDSSAYKNKTNGLTQVWARVTNENECYKLTKLKLIVTTSQIPENFVWDFYACSQDDNMDYATFNFSGVTNEIKLLFPNPEDLIINYYRNVNDAYTQNNPIENISNYTNTGYPKSQQIYIRVQNKFNSNCVGLGAHINLHVNALPAFTLETLPVICSSTPSHEVVITPFKNLPVEDYNYTWAFNGSIVSTAPQLITSIPGNYSITLTKKSISNCSVTKTFTIKSSETATVSLNDITKIELSENNSIGIHKNNLGTGDYEFALNNSLGPYQDTAYFDKLPSGQHTLFINDKNGCGTTAIDVYIMGYPKFFTPNNDGVNDTWNIEGINGNNIQKPIVYIYDRYGKLLKEITPNETGWDGISNGKLMHPADYWFVVSAKNANGQLKTFKGHFSLIR</sequence>
<dbReference type="AlphaFoldDB" id="A0A8J6Q3L2"/>
<proteinExistence type="predicted"/>
<reference evidence="2 3" key="1">
    <citation type="submission" date="2020-09" db="EMBL/GenBank/DDBJ databases">
        <title>TT11 complete genome.</title>
        <authorList>
            <person name="Wu Z."/>
        </authorList>
    </citation>
    <scope>NUCLEOTIDE SEQUENCE [LARGE SCALE GENOMIC DNA]</scope>
    <source>
        <strain evidence="2 3">TT11</strain>
    </source>
</reference>
<organism evidence="2 3">
    <name type="scientific">Aestuariibaculum sediminum</name>
    <dbReference type="NCBI Taxonomy" id="2770637"/>
    <lineage>
        <taxon>Bacteria</taxon>
        <taxon>Pseudomonadati</taxon>
        <taxon>Bacteroidota</taxon>
        <taxon>Flavobacteriia</taxon>
        <taxon>Flavobacteriales</taxon>
        <taxon>Flavobacteriaceae</taxon>
    </lineage>
</organism>
<feature type="domain" description="PKD" evidence="1">
    <location>
        <begin position="400"/>
        <end position="444"/>
    </location>
</feature>
<keyword evidence="3" id="KW-1185">Reference proteome</keyword>
<gene>
    <name evidence="2" type="ORF">ICJ83_09925</name>
</gene>
<dbReference type="SMART" id="SM00089">
    <property type="entry name" value="PKD"/>
    <property type="match status" value="2"/>
</dbReference>
<dbReference type="Pfam" id="PF13585">
    <property type="entry name" value="CHU_C"/>
    <property type="match status" value="1"/>
</dbReference>
<dbReference type="SUPFAM" id="SSF49299">
    <property type="entry name" value="PKD domain"/>
    <property type="match status" value="1"/>
</dbReference>
<dbReference type="InterPro" id="IPR000601">
    <property type="entry name" value="PKD_dom"/>
</dbReference>
<name>A0A8J6Q3L2_9FLAO</name>
<dbReference type="InterPro" id="IPR035986">
    <property type="entry name" value="PKD_dom_sf"/>
</dbReference>
<dbReference type="InterPro" id="IPR022409">
    <property type="entry name" value="PKD/Chitinase_dom"/>
</dbReference>
<protein>
    <submittedName>
        <fullName evidence="2">T9SS type B sorting domain-containing protein</fullName>
    </submittedName>
</protein>
<dbReference type="Gene3D" id="2.60.40.10">
    <property type="entry name" value="Immunoglobulins"/>
    <property type="match status" value="1"/>
</dbReference>
<evidence type="ECO:0000259" key="1">
    <source>
        <dbReference type="PROSITE" id="PS50093"/>
    </source>
</evidence>
<dbReference type="SUPFAM" id="SSF63825">
    <property type="entry name" value="YWTD domain"/>
    <property type="match status" value="1"/>
</dbReference>
<dbReference type="InterPro" id="IPR013783">
    <property type="entry name" value="Ig-like_fold"/>
</dbReference>
<dbReference type="PROSITE" id="PS50093">
    <property type="entry name" value="PKD"/>
    <property type="match status" value="1"/>
</dbReference>
<dbReference type="Pfam" id="PF18911">
    <property type="entry name" value="PKD_4"/>
    <property type="match status" value="1"/>
</dbReference>
<dbReference type="InterPro" id="IPR026341">
    <property type="entry name" value="T9SS_type_B"/>
</dbReference>
<accession>A0A8J6Q3L2</accession>
<dbReference type="RefSeq" id="WP_188230223.1">
    <property type="nucleotide sequence ID" value="NZ_JACVXB010000003.1"/>
</dbReference>
<comment type="caution">
    <text evidence="2">The sequence shown here is derived from an EMBL/GenBank/DDBJ whole genome shotgun (WGS) entry which is preliminary data.</text>
</comment>
<dbReference type="CDD" id="cd00146">
    <property type="entry name" value="PKD"/>
    <property type="match status" value="1"/>
</dbReference>
<evidence type="ECO:0000313" key="3">
    <source>
        <dbReference type="Proteomes" id="UP000600588"/>
    </source>
</evidence>
<dbReference type="EMBL" id="JACVXB010000003">
    <property type="protein sequence ID" value="MBD0832450.1"/>
    <property type="molecule type" value="Genomic_DNA"/>
</dbReference>
<dbReference type="Proteomes" id="UP000600588">
    <property type="component" value="Unassembled WGS sequence"/>
</dbReference>
<evidence type="ECO:0000313" key="2">
    <source>
        <dbReference type="EMBL" id="MBD0832450.1"/>
    </source>
</evidence>
<dbReference type="NCBIfam" id="TIGR04131">
    <property type="entry name" value="Bac_Flav_CTERM"/>
    <property type="match status" value="1"/>
</dbReference>